<dbReference type="PANTHER" id="PTHR12110">
    <property type="entry name" value="HYDROXYPYRUVATE ISOMERASE"/>
    <property type="match status" value="1"/>
</dbReference>
<reference evidence="2" key="1">
    <citation type="submission" date="2014-08" db="EMBL/GenBank/DDBJ databases">
        <title>Draft genome sequences of Sphingobium herbicidovorans.</title>
        <authorList>
            <person name="Gan H.M."/>
            <person name="Gan H.Y."/>
            <person name="Savka M.A."/>
        </authorList>
    </citation>
    <scope>NUCLEOTIDE SEQUENCE [LARGE SCALE GENOMIC DNA]</scope>
    <source>
        <strain evidence="2">NBRC 16415</strain>
    </source>
</reference>
<dbReference type="Gene3D" id="3.20.20.150">
    <property type="entry name" value="Divalent-metal-dependent TIM barrel enzymes"/>
    <property type="match status" value="1"/>
</dbReference>
<dbReference type="PATRIC" id="fig|1219045.3.peg.73"/>
<dbReference type="Pfam" id="PF01261">
    <property type="entry name" value="AP_endonuc_2"/>
    <property type="match status" value="1"/>
</dbReference>
<dbReference type="STRING" id="76947.GCA_002080435_00950"/>
<sequence length="294" mass="31664">MKRLAINPLPWVFGPMGPCVTEQNLREALADLAQTGFRALHTDVPAGMAVPQYKAILDEFGFAPAPGYFAGDFHRPEKQSAIIEQAKAHAGTLAALGVDSTFVAGNIDMARFANPAVGENASAERTKRMAETLGLLADAGFAEGVRFALHPHVAMIVETEEETRAVLDMTAGSSLGFGPDTGHLLWAGMAPEQIIADYADRMVGLHLKDVDPAGFRQVMRYEDDYVTATGTRHIWTEPGRGIVNFDAVFDALPAGFDGWFVVEVDVPHLPSPLESSQSSYDFLASHPYFTGATA</sequence>
<name>A0A086PEK6_SPHHM</name>
<dbReference type="RefSeq" id="WP_037461523.1">
    <property type="nucleotide sequence ID" value="NZ_BCZD01000001.1"/>
</dbReference>
<gene>
    <name evidence="2" type="ORF">BV98_000072</name>
</gene>
<feature type="domain" description="Xylose isomerase-like TIM barrel" evidence="1">
    <location>
        <begin position="30"/>
        <end position="284"/>
    </location>
</feature>
<evidence type="ECO:0000313" key="2">
    <source>
        <dbReference type="EMBL" id="KFG91824.1"/>
    </source>
</evidence>
<dbReference type="PANTHER" id="PTHR12110:SF41">
    <property type="entry name" value="INOSOSE DEHYDRATASE"/>
    <property type="match status" value="1"/>
</dbReference>
<dbReference type="InterPro" id="IPR036237">
    <property type="entry name" value="Xyl_isomerase-like_sf"/>
</dbReference>
<dbReference type="SUPFAM" id="SSF51658">
    <property type="entry name" value="Xylose isomerase-like"/>
    <property type="match status" value="1"/>
</dbReference>
<protein>
    <submittedName>
        <fullName evidence="2">Myo-inositol catabolism protein</fullName>
    </submittedName>
</protein>
<dbReference type="Proteomes" id="UP000024284">
    <property type="component" value="Unassembled WGS sequence"/>
</dbReference>
<dbReference type="InterPro" id="IPR013022">
    <property type="entry name" value="Xyl_isomerase-like_TIM-brl"/>
</dbReference>
<proteinExistence type="predicted"/>
<dbReference type="eggNOG" id="COG1082">
    <property type="taxonomic scope" value="Bacteria"/>
</dbReference>
<evidence type="ECO:0000259" key="1">
    <source>
        <dbReference type="Pfam" id="PF01261"/>
    </source>
</evidence>
<comment type="caution">
    <text evidence="2">The sequence shown here is derived from an EMBL/GenBank/DDBJ whole genome shotgun (WGS) entry which is preliminary data.</text>
</comment>
<organism evidence="2 3">
    <name type="scientific">Sphingobium herbicidovorans (strain ATCC 700291 / DSM 11019 / CCUG 56400 / KCTC 2939 / LMG 18315 / NBRC 16415 / MH)</name>
    <name type="common">Sphingomonas herbicidovorans</name>
    <dbReference type="NCBI Taxonomy" id="1219045"/>
    <lineage>
        <taxon>Bacteria</taxon>
        <taxon>Pseudomonadati</taxon>
        <taxon>Pseudomonadota</taxon>
        <taxon>Alphaproteobacteria</taxon>
        <taxon>Sphingomonadales</taxon>
        <taxon>Sphingomonadaceae</taxon>
        <taxon>Sphingobium</taxon>
    </lineage>
</organism>
<evidence type="ECO:0000313" key="3">
    <source>
        <dbReference type="Proteomes" id="UP000024284"/>
    </source>
</evidence>
<dbReference type="InterPro" id="IPR050312">
    <property type="entry name" value="IolE/XylAMocC-like"/>
</dbReference>
<dbReference type="AlphaFoldDB" id="A0A086PEK6"/>
<accession>A0A086PEK6</accession>
<keyword evidence="3" id="KW-1185">Reference proteome</keyword>
<dbReference type="EMBL" id="JFZA02000001">
    <property type="protein sequence ID" value="KFG91824.1"/>
    <property type="molecule type" value="Genomic_DNA"/>
</dbReference>